<accession>A0A392WA31</accession>
<organism evidence="1 2">
    <name type="scientific">Trifolium medium</name>
    <dbReference type="NCBI Taxonomy" id="97028"/>
    <lineage>
        <taxon>Eukaryota</taxon>
        <taxon>Viridiplantae</taxon>
        <taxon>Streptophyta</taxon>
        <taxon>Embryophyta</taxon>
        <taxon>Tracheophyta</taxon>
        <taxon>Spermatophyta</taxon>
        <taxon>Magnoliopsida</taxon>
        <taxon>eudicotyledons</taxon>
        <taxon>Gunneridae</taxon>
        <taxon>Pentapetalae</taxon>
        <taxon>rosids</taxon>
        <taxon>fabids</taxon>
        <taxon>Fabales</taxon>
        <taxon>Fabaceae</taxon>
        <taxon>Papilionoideae</taxon>
        <taxon>50 kb inversion clade</taxon>
        <taxon>NPAAA clade</taxon>
        <taxon>Hologalegina</taxon>
        <taxon>IRL clade</taxon>
        <taxon>Trifolieae</taxon>
        <taxon>Trifolium</taxon>
    </lineage>
</organism>
<reference evidence="1 2" key="1">
    <citation type="journal article" date="2018" name="Front. Plant Sci.">
        <title>Red Clover (Trifolium pratense) and Zigzag Clover (T. medium) - A Picture of Genomic Similarities and Differences.</title>
        <authorList>
            <person name="Dluhosova J."/>
            <person name="Istvanek J."/>
            <person name="Nedelnik J."/>
            <person name="Repkova J."/>
        </authorList>
    </citation>
    <scope>NUCLEOTIDE SEQUENCE [LARGE SCALE GENOMIC DNA]</scope>
    <source>
        <strain evidence="2">cv. 10/8</strain>
        <tissue evidence="1">Leaf</tissue>
    </source>
</reference>
<keyword evidence="2" id="KW-1185">Reference proteome</keyword>
<name>A0A392WA31_9FABA</name>
<feature type="non-terminal residue" evidence="1">
    <location>
        <position position="1"/>
    </location>
</feature>
<proteinExistence type="predicted"/>
<comment type="caution">
    <text evidence="1">The sequence shown here is derived from an EMBL/GenBank/DDBJ whole genome shotgun (WGS) entry which is preliminary data.</text>
</comment>
<dbReference type="EMBL" id="LXQA011437084">
    <property type="protein sequence ID" value="MCI97247.1"/>
    <property type="molecule type" value="Genomic_DNA"/>
</dbReference>
<sequence>GGGGCGRGYGEG</sequence>
<protein>
    <submittedName>
        <fullName evidence="1">Uncharacterized protein</fullName>
    </submittedName>
</protein>
<evidence type="ECO:0000313" key="1">
    <source>
        <dbReference type="EMBL" id="MCI97247.1"/>
    </source>
</evidence>
<dbReference type="Proteomes" id="UP000265520">
    <property type="component" value="Unassembled WGS sequence"/>
</dbReference>
<evidence type="ECO:0000313" key="2">
    <source>
        <dbReference type="Proteomes" id="UP000265520"/>
    </source>
</evidence>